<dbReference type="InterPro" id="IPR011050">
    <property type="entry name" value="Pectin_lyase_fold/virulence"/>
</dbReference>
<dbReference type="InterPro" id="IPR006626">
    <property type="entry name" value="PbH1"/>
</dbReference>
<dbReference type="EMBL" id="JAVRFH010000015">
    <property type="protein sequence ID" value="MDT0611983.1"/>
    <property type="molecule type" value="Genomic_DNA"/>
</dbReference>
<dbReference type="Proteomes" id="UP001180724">
    <property type="component" value="Unassembled WGS sequence"/>
</dbReference>
<comment type="caution">
    <text evidence="2">The sequence shown here is derived from an EMBL/GenBank/DDBJ whole genome shotgun (WGS) entry which is preliminary data.</text>
</comment>
<dbReference type="SUPFAM" id="SSF51126">
    <property type="entry name" value="Pectin lyase-like"/>
    <property type="match status" value="1"/>
</dbReference>
<keyword evidence="3" id="KW-1185">Reference proteome</keyword>
<reference evidence="2" key="1">
    <citation type="submission" date="2024-05" db="EMBL/GenBank/DDBJ databases">
        <title>30 novel species of actinomycetes from the DSMZ collection.</title>
        <authorList>
            <person name="Nouioui I."/>
        </authorList>
    </citation>
    <scope>NUCLEOTIDE SEQUENCE</scope>
    <source>
        <strain evidence="2">DSM 40712</strain>
    </source>
</reference>
<gene>
    <name evidence="2" type="ORF">RM812_17345</name>
</gene>
<proteinExistence type="predicted"/>
<dbReference type="SMART" id="SM00710">
    <property type="entry name" value="PbH1"/>
    <property type="match status" value="3"/>
</dbReference>
<evidence type="ECO:0000313" key="2">
    <source>
        <dbReference type="EMBL" id="MDT0611983.1"/>
    </source>
</evidence>
<evidence type="ECO:0000313" key="3">
    <source>
        <dbReference type="Proteomes" id="UP001180724"/>
    </source>
</evidence>
<dbReference type="Pfam" id="PF12708">
    <property type="entry name" value="Pect-lyase_RHGA_epim"/>
    <property type="match status" value="1"/>
</dbReference>
<dbReference type="Gene3D" id="2.160.20.10">
    <property type="entry name" value="Single-stranded right-handed beta-helix, Pectin lyase-like"/>
    <property type="match status" value="1"/>
</dbReference>
<sequence length="527" mass="54905">MARNLFGGTAADVAENIDGSRAPGAEGTVWNGPTEEATQITDLLDSSGIPMQVLTADSQGMVGPFYGPDNITLVYADFGAGRVAMVPINTAGVLAFHLTADDPHGSKRAAVAEITTQRGVANGFATLGPDGKVLPAQLPDALGEGGSSNDWHNVKAASYGALGDGIADDTPAIQAAIEAADYGGVVYFPKGVYKVSQPLDLPRGVTLLGSHSNLMVGPGMVGDEWPCYLQAAPTFNTGAMITIIGEDDGDHPAINGEQRIINLMLDGSKVPTGGLDGIYAKGNVQNVVLRDVCIRQMPNNGIITAGAANGDWPYSWRLHSVMVDNCHVNGMVFERNTDITLEDCQVIGCWSTGFKLINCANGIVTHCRAEWNGNYGFHIAGGWGNWPGSGSMSLIGCSTDRNGWDGVRHDASGNGGFLIQGLMTRRDGRNGGPGGGGYAGLRLSGTAPVVVTGLTCYVGTDDGGTANTSPDYGVHISGAKDVSINSAYLHALLEGIHNDGTNERIRLGTEITTTVGNNFSEDRTPIV</sequence>
<dbReference type="InterPro" id="IPR012334">
    <property type="entry name" value="Pectin_lyas_fold"/>
</dbReference>
<dbReference type="GO" id="GO:0016787">
    <property type="term" value="F:hydrolase activity"/>
    <property type="evidence" value="ECO:0007669"/>
    <property type="project" value="UniProtKB-KW"/>
</dbReference>
<accession>A0ABU3ASG6</accession>
<dbReference type="InterPro" id="IPR024535">
    <property type="entry name" value="RHGA/B-epi-like_pectate_lyase"/>
</dbReference>
<evidence type="ECO:0000259" key="1">
    <source>
        <dbReference type="Pfam" id="PF12708"/>
    </source>
</evidence>
<keyword evidence="2" id="KW-0378">Hydrolase</keyword>
<organism evidence="2 3">
    <name type="scientific">Streptomyces lancefieldiae</name>
    <dbReference type="NCBI Taxonomy" id="3075520"/>
    <lineage>
        <taxon>Bacteria</taxon>
        <taxon>Bacillati</taxon>
        <taxon>Actinomycetota</taxon>
        <taxon>Actinomycetes</taxon>
        <taxon>Kitasatosporales</taxon>
        <taxon>Streptomycetaceae</taxon>
        <taxon>Streptomyces</taxon>
    </lineage>
</organism>
<feature type="domain" description="Rhamnogalacturonase A/B/Epimerase-like pectate lyase" evidence="1">
    <location>
        <begin position="153"/>
        <end position="358"/>
    </location>
</feature>
<name>A0ABU3ASG6_9ACTN</name>
<dbReference type="RefSeq" id="WP_311573478.1">
    <property type="nucleotide sequence ID" value="NZ_JAVRFH010000015.1"/>
</dbReference>
<protein>
    <submittedName>
        <fullName evidence="2">Glycosyl hydrolase family 28-related protein</fullName>
    </submittedName>
</protein>